<comment type="similarity">
    <text evidence="4">Belongs to the NAD(P)-dependent epimerase/dehydratase family. UDP-glucuronic acid decarboxylase subfamily.</text>
</comment>
<evidence type="ECO:0000256" key="8">
    <source>
        <dbReference type="ARBA" id="ARBA00022968"/>
    </source>
</evidence>
<evidence type="ECO:0000256" key="9">
    <source>
        <dbReference type="ARBA" id="ARBA00022989"/>
    </source>
</evidence>
<dbReference type="STRING" id="1851148.SMSP2_01246"/>
<dbReference type="RefSeq" id="WP_146683117.1">
    <property type="nucleotide sequence ID" value="NZ_CP019646.1"/>
</dbReference>
<feature type="domain" description="NAD(P)-binding" evidence="14">
    <location>
        <begin position="6"/>
        <end position="312"/>
    </location>
</feature>
<comment type="cofactor">
    <cofactor evidence="1">
        <name>NAD(+)</name>
        <dbReference type="ChEBI" id="CHEBI:57540"/>
    </cofactor>
</comment>
<name>A0A1Q2ME13_9BACT</name>
<keyword evidence="11" id="KW-0333">Golgi apparatus</keyword>
<keyword evidence="10" id="KW-0520">NAD</keyword>
<dbReference type="InterPro" id="IPR036291">
    <property type="entry name" value="NAD(P)-bd_dom_sf"/>
</dbReference>
<dbReference type="InterPro" id="IPR016040">
    <property type="entry name" value="NAD(P)-bd_dom"/>
</dbReference>
<evidence type="ECO:0000256" key="10">
    <source>
        <dbReference type="ARBA" id="ARBA00023027"/>
    </source>
</evidence>
<evidence type="ECO:0000256" key="6">
    <source>
        <dbReference type="ARBA" id="ARBA00022692"/>
    </source>
</evidence>
<dbReference type="GO" id="GO:0033320">
    <property type="term" value="P:UDP-D-xylose biosynthetic process"/>
    <property type="evidence" value="ECO:0007669"/>
    <property type="project" value="UniProtKB-UniPathway"/>
</dbReference>
<dbReference type="EC" id="4.1.1.35" evidence="5"/>
<evidence type="ECO:0000256" key="3">
    <source>
        <dbReference type="ARBA" id="ARBA00005100"/>
    </source>
</evidence>
<dbReference type="AlphaFoldDB" id="A0A1Q2ME13"/>
<keyword evidence="12" id="KW-0472">Membrane</keyword>
<dbReference type="GO" id="GO:0005737">
    <property type="term" value="C:cytoplasm"/>
    <property type="evidence" value="ECO:0007669"/>
    <property type="project" value="TreeGrafter"/>
</dbReference>
<dbReference type="SUPFAM" id="SSF51735">
    <property type="entry name" value="NAD(P)-binding Rossmann-fold domains"/>
    <property type="match status" value="1"/>
</dbReference>
<evidence type="ECO:0000256" key="2">
    <source>
        <dbReference type="ARBA" id="ARBA00004447"/>
    </source>
</evidence>
<keyword evidence="7" id="KW-0210">Decarboxylase</keyword>
<evidence type="ECO:0000256" key="1">
    <source>
        <dbReference type="ARBA" id="ARBA00001911"/>
    </source>
</evidence>
<dbReference type="Gene3D" id="3.40.50.720">
    <property type="entry name" value="NAD(P)-binding Rossmann-like Domain"/>
    <property type="match status" value="1"/>
</dbReference>
<keyword evidence="8" id="KW-0735">Signal-anchor</keyword>
<dbReference type="GO" id="GO:0048040">
    <property type="term" value="F:UDP-glucuronate decarboxylase activity"/>
    <property type="evidence" value="ECO:0007669"/>
    <property type="project" value="UniProtKB-EC"/>
</dbReference>
<dbReference type="Proteomes" id="UP000188181">
    <property type="component" value="Chromosome"/>
</dbReference>
<dbReference type="PANTHER" id="PTHR43078">
    <property type="entry name" value="UDP-GLUCURONIC ACID DECARBOXYLASE-RELATED"/>
    <property type="match status" value="1"/>
</dbReference>
<gene>
    <name evidence="15" type="primary">strE</name>
    <name evidence="15" type="ORF">SMSP2_01246</name>
</gene>
<proteinExistence type="inferred from homology"/>
<dbReference type="OrthoDB" id="258549at2"/>
<evidence type="ECO:0000313" key="16">
    <source>
        <dbReference type="Proteomes" id="UP000188181"/>
    </source>
</evidence>
<evidence type="ECO:0000256" key="4">
    <source>
        <dbReference type="ARBA" id="ARBA00007505"/>
    </source>
</evidence>
<dbReference type="Pfam" id="PF16363">
    <property type="entry name" value="GDP_Man_Dehyd"/>
    <property type="match status" value="1"/>
</dbReference>
<dbReference type="InterPro" id="IPR044516">
    <property type="entry name" value="UXS-like"/>
</dbReference>
<dbReference type="UniPathway" id="UPA00796">
    <property type="reaction ID" value="UER00771"/>
</dbReference>
<keyword evidence="16" id="KW-1185">Reference proteome</keyword>
<evidence type="ECO:0000256" key="12">
    <source>
        <dbReference type="ARBA" id="ARBA00023136"/>
    </source>
</evidence>
<dbReference type="GO" id="GO:0070403">
    <property type="term" value="F:NAD+ binding"/>
    <property type="evidence" value="ECO:0007669"/>
    <property type="project" value="InterPro"/>
</dbReference>
<dbReference type="EMBL" id="CP019646">
    <property type="protein sequence ID" value="AQQ70884.1"/>
    <property type="molecule type" value="Genomic_DNA"/>
</dbReference>
<comment type="subcellular location">
    <subcellularLocation>
        <location evidence="2">Golgi apparatus</location>
        <location evidence="2">Golgi stack membrane</location>
        <topology evidence="2">Single-pass type II membrane protein</topology>
    </subcellularLocation>
</comment>
<keyword evidence="13 15" id="KW-0456">Lyase</keyword>
<keyword evidence="9" id="KW-1133">Transmembrane helix</keyword>
<dbReference type="GO" id="GO:0042732">
    <property type="term" value="P:D-xylose metabolic process"/>
    <property type="evidence" value="ECO:0007669"/>
    <property type="project" value="InterPro"/>
</dbReference>
<sequence>MSKRVLVTGGAGFIGSHLCERLLTEGAEVTALDDLSTGSIENLHGIKDNSRFSFVQGSVCDVELVDRLAKESDDIYHLAAAVGVQLIVDEPVRTIETNIHGSENVLHAAARNEARVLIASTSEVYGKSENVPFREDDDMLLGSTRFSRWSYACSKAVDEFLAFAFYQKYGLEVIVARFFNTIGPRQRGRYGMVVPRFVKAALNNEPVTIYGSGKQTRCFTYISDVIDGVIALMQCPDAAGEAFNIGSQSEISIESLADAAIRLSKSSSEKKYISYEQAYGRPFDDMMRRVPSIEKAAAMIGYSPKVSLEEAIVKVINYYKTVS</sequence>
<evidence type="ECO:0000256" key="7">
    <source>
        <dbReference type="ARBA" id="ARBA00022793"/>
    </source>
</evidence>
<evidence type="ECO:0000313" key="15">
    <source>
        <dbReference type="EMBL" id="AQQ70884.1"/>
    </source>
</evidence>
<keyword evidence="6" id="KW-0812">Transmembrane</keyword>
<evidence type="ECO:0000256" key="13">
    <source>
        <dbReference type="ARBA" id="ARBA00023239"/>
    </source>
</evidence>
<dbReference type="KEGG" id="pbas:SMSP2_01246"/>
<comment type="pathway">
    <text evidence="3">Nucleotide-sugar biosynthesis; UDP-alpha-D-xylose biosynthesis; UDP-alpha-D-xylose from UDP-alpha-D-glucuronate: step 1/1.</text>
</comment>
<accession>A0A1Q2ME13</accession>
<protein>
    <recommendedName>
        <fullName evidence="5">UDP-glucuronate decarboxylase</fullName>
        <ecNumber evidence="5">4.1.1.35</ecNumber>
    </recommendedName>
</protein>
<dbReference type="PRINTS" id="PR01713">
    <property type="entry name" value="NUCEPIMERASE"/>
</dbReference>
<reference evidence="16" key="1">
    <citation type="submission" date="2017-02" db="EMBL/GenBank/DDBJ databases">
        <title>Comparative genomics and description of representatives of a novel lineage of planctomycetes thriving in anoxic sediments.</title>
        <authorList>
            <person name="Spring S."/>
            <person name="Bunk B."/>
            <person name="Sproer C."/>
        </authorList>
    </citation>
    <scope>NUCLEOTIDE SEQUENCE [LARGE SCALE GENOMIC DNA]</scope>
    <source>
        <strain evidence="16">SM-Chi-D1</strain>
    </source>
</reference>
<organism evidence="15 16">
    <name type="scientific">Limihaloglobus sulfuriphilus</name>
    <dbReference type="NCBI Taxonomy" id="1851148"/>
    <lineage>
        <taxon>Bacteria</taxon>
        <taxon>Pseudomonadati</taxon>
        <taxon>Planctomycetota</taxon>
        <taxon>Phycisphaerae</taxon>
        <taxon>Sedimentisphaerales</taxon>
        <taxon>Sedimentisphaeraceae</taxon>
        <taxon>Limihaloglobus</taxon>
    </lineage>
</organism>
<evidence type="ECO:0000256" key="11">
    <source>
        <dbReference type="ARBA" id="ARBA00023034"/>
    </source>
</evidence>
<dbReference type="PANTHER" id="PTHR43078:SF6">
    <property type="entry name" value="UDP-GLUCURONIC ACID DECARBOXYLASE 1"/>
    <property type="match status" value="1"/>
</dbReference>
<evidence type="ECO:0000256" key="5">
    <source>
        <dbReference type="ARBA" id="ARBA00012290"/>
    </source>
</evidence>
<evidence type="ECO:0000259" key="14">
    <source>
        <dbReference type="Pfam" id="PF16363"/>
    </source>
</evidence>